<gene>
    <name evidence="1" type="ORF">T03_640</name>
</gene>
<dbReference type="Proteomes" id="UP000054653">
    <property type="component" value="Unassembled WGS sequence"/>
</dbReference>
<name>A0A0V1D886_TRIBR</name>
<comment type="caution">
    <text evidence="1">The sequence shown here is derived from an EMBL/GenBank/DDBJ whole genome shotgun (WGS) entry which is preliminary data.</text>
</comment>
<sequence length="68" mass="8041">MIGNTLVMIFNLYSHNTEALNIDKQEYLRRIKIIVVAIIKKFDQSIGMPITNECQFCTFICHWNFFPD</sequence>
<dbReference type="AlphaFoldDB" id="A0A0V1D886"/>
<evidence type="ECO:0000313" key="1">
    <source>
        <dbReference type="EMBL" id="KRY57690.1"/>
    </source>
</evidence>
<organism evidence="1 2">
    <name type="scientific">Trichinella britovi</name>
    <name type="common">Parasitic roundworm</name>
    <dbReference type="NCBI Taxonomy" id="45882"/>
    <lineage>
        <taxon>Eukaryota</taxon>
        <taxon>Metazoa</taxon>
        <taxon>Ecdysozoa</taxon>
        <taxon>Nematoda</taxon>
        <taxon>Enoplea</taxon>
        <taxon>Dorylaimia</taxon>
        <taxon>Trichinellida</taxon>
        <taxon>Trichinellidae</taxon>
        <taxon>Trichinella</taxon>
    </lineage>
</organism>
<dbReference type="EMBL" id="JYDI01000028">
    <property type="protein sequence ID" value="KRY57690.1"/>
    <property type="molecule type" value="Genomic_DNA"/>
</dbReference>
<accession>A0A0V1D886</accession>
<protein>
    <submittedName>
        <fullName evidence="1">Uncharacterized protein</fullName>
    </submittedName>
</protein>
<proteinExistence type="predicted"/>
<evidence type="ECO:0000313" key="2">
    <source>
        <dbReference type="Proteomes" id="UP000054653"/>
    </source>
</evidence>
<keyword evidence="2" id="KW-1185">Reference proteome</keyword>
<reference evidence="1 2" key="1">
    <citation type="submission" date="2015-01" db="EMBL/GenBank/DDBJ databases">
        <title>Evolution of Trichinella species and genotypes.</title>
        <authorList>
            <person name="Korhonen P.K."/>
            <person name="Edoardo P."/>
            <person name="Giuseppe L.R."/>
            <person name="Gasser R.B."/>
        </authorList>
    </citation>
    <scope>NUCLEOTIDE SEQUENCE [LARGE SCALE GENOMIC DNA]</scope>
    <source>
        <strain evidence="1">ISS120</strain>
    </source>
</reference>